<dbReference type="EMBL" id="LXQA010059525">
    <property type="protein sequence ID" value="MCI05720.1"/>
    <property type="molecule type" value="Genomic_DNA"/>
</dbReference>
<dbReference type="Proteomes" id="UP000265520">
    <property type="component" value="Unassembled WGS sequence"/>
</dbReference>
<dbReference type="AlphaFoldDB" id="A0A392P2J4"/>
<proteinExistence type="predicted"/>
<keyword evidence="2" id="KW-1185">Reference proteome</keyword>
<sequence length="42" mass="4576">MLVENKSFFLWAKWTVRPTCSGYTIAATATATIIIAPGEGMK</sequence>
<evidence type="ECO:0000313" key="2">
    <source>
        <dbReference type="Proteomes" id="UP000265520"/>
    </source>
</evidence>
<reference evidence="1 2" key="1">
    <citation type="journal article" date="2018" name="Front. Plant Sci.">
        <title>Red Clover (Trifolium pratense) and Zigzag Clover (T. medium) - A Picture of Genomic Similarities and Differences.</title>
        <authorList>
            <person name="Dluhosova J."/>
            <person name="Istvanek J."/>
            <person name="Nedelnik J."/>
            <person name="Repkova J."/>
        </authorList>
    </citation>
    <scope>NUCLEOTIDE SEQUENCE [LARGE SCALE GENOMIC DNA]</scope>
    <source>
        <strain evidence="2">cv. 10/8</strain>
        <tissue evidence="1">Leaf</tissue>
    </source>
</reference>
<evidence type="ECO:0000313" key="1">
    <source>
        <dbReference type="EMBL" id="MCI05720.1"/>
    </source>
</evidence>
<organism evidence="1 2">
    <name type="scientific">Trifolium medium</name>
    <dbReference type="NCBI Taxonomy" id="97028"/>
    <lineage>
        <taxon>Eukaryota</taxon>
        <taxon>Viridiplantae</taxon>
        <taxon>Streptophyta</taxon>
        <taxon>Embryophyta</taxon>
        <taxon>Tracheophyta</taxon>
        <taxon>Spermatophyta</taxon>
        <taxon>Magnoliopsida</taxon>
        <taxon>eudicotyledons</taxon>
        <taxon>Gunneridae</taxon>
        <taxon>Pentapetalae</taxon>
        <taxon>rosids</taxon>
        <taxon>fabids</taxon>
        <taxon>Fabales</taxon>
        <taxon>Fabaceae</taxon>
        <taxon>Papilionoideae</taxon>
        <taxon>50 kb inversion clade</taxon>
        <taxon>NPAAA clade</taxon>
        <taxon>Hologalegina</taxon>
        <taxon>IRL clade</taxon>
        <taxon>Trifolieae</taxon>
        <taxon>Trifolium</taxon>
    </lineage>
</organism>
<protein>
    <submittedName>
        <fullName evidence="1">Uncharacterized protein</fullName>
    </submittedName>
</protein>
<comment type="caution">
    <text evidence="1">The sequence shown here is derived from an EMBL/GenBank/DDBJ whole genome shotgun (WGS) entry which is preliminary data.</text>
</comment>
<name>A0A392P2J4_9FABA</name>
<accession>A0A392P2J4</accession>